<name>A0A3D3RJD1_9PLAN</name>
<dbReference type="SUPFAM" id="SSF51419">
    <property type="entry name" value="PLP-binding barrel"/>
    <property type="match status" value="1"/>
</dbReference>
<comment type="cofactor">
    <cofactor evidence="3">
        <name>pyridoxal 5'-phosphate</name>
        <dbReference type="ChEBI" id="CHEBI:597326"/>
    </cofactor>
</comment>
<keyword evidence="1 2" id="KW-0663">Pyridoxal phosphate</keyword>
<comment type="caution">
    <text evidence="6">The sequence shown here is derived from an EMBL/GenBank/DDBJ whole genome shotgun (WGS) entry which is preliminary data.</text>
</comment>
<dbReference type="InterPro" id="IPR029066">
    <property type="entry name" value="PLP-binding_barrel"/>
</dbReference>
<dbReference type="InterPro" id="IPR001608">
    <property type="entry name" value="Ala_racemase_N"/>
</dbReference>
<dbReference type="AlphaFoldDB" id="A0A3D3RJD1"/>
<evidence type="ECO:0000313" key="6">
    <source>
        <dbReference type="EMBL" id="HCO27760.1"/>
    </source>
</evidence>
<evidence type="ECO:0000259" key="5">
    <source>
        <dbReference type="Pfam" id="PF01168"/>
    </source>
</evidence>
<comment type="similarity">
    <text evidence="2 4">Belongs to the pyridoxal phosphate-binding protein YggS/PROSC family.</text>
</comment>
<comment type="function">
    <text evidence="2">Pyridoxal 5'-phosphate (PLP)-binding protein, which is involved in PLP homeostasis.</text>
</comment>
<dbReference type="Pfam" id="PF01168">
    <property type="entry name" value="Ala_racemase_N"/>
    <property type="match status" value="1"/>
</dbReference>
<proteinExistence type="inferred from homology"/>
<dbReference type="PANTHER" id="PTHR10146">
    <property type="entry name" value="PROLINE SYNTHETASE CO-TRANSCRIBED BACTERIAL HOMOLOG PROTEIN"/>
    <property type="match status" value="1"/>
</dbReference>
<evidence type="ECO:0000256" key="2">
    <source>
        <dbReference type="HAMAP-Rule" id="MF_02087"/>
    </source>
</evidence>
<protein>
    <recommendedName>
        <fullName evidence="2">Pyridoxal phosphate homeostasis protein</fullName>
        <shortName evidence="2">PLP homeostasis protein</shortName>
    </recommendedName>
</protein>
<feature type="modified residue" description="N6-(pyridoxal phosphate)lysine" evidence="2 3">
    <location>
        <position position="40"/>
    </location>
</feature>
<dbReference type="Gene3D" id="3.20.20.10">
    <property type="entry name" value="Alanine racemase"/>
    <property type="match status" value="1"/>
</dbReference>
<dbReference type="PANTHER" id="PTHR10146:SF14">
    <property type="entry name" value="PYRIDOXAL PHOSPHATE HOMEOSTASIS PROTEIN"/>
    <property type="match status" value="1"/>
</dbReference>
<dbReference type="HAMAP" id="MF_02087">
    <property type="entry name" value="PLP_homeostasis"/>
    <property type="match status" value="1"/>
</dbReference>
<dbReference type="EMBL" id="DQAY01000206">
    <property type="protein sequence ID" value="HCO27760.1"/>
    <property type="molecule type" value="Genomic_DNA"/>
</dbReference>
<dbReference type="PIRSF" id="PIRSF004848">
    <property type="entry name" value="YBL036c_PLPDEIII"/>
    <property type="match status" value="1"/>
</dbReference>
<reference evidence="6 7" key="1">
    <citation type="journal article" date="2018" name="Nat. Biotechnol.">
        <title>A standardized bacterial taxonomy based on genome phylogeny substantially revises the tree of life.</title>
        <authorList>
            <person name="Parks D.H."/>
            <person name="Chuvochina M."/>
            <person name="Waite D.W."/>
            <person name="Rinke C."/>
            <person name="Skarshewski A."/>
            <person name="Chaumeil P.A."/>
            <person name="Hugenholtz P."/>
        </authorList>
    </citation>
    <scope>NUCLEOTIDE SEQUENCE [LARGE SCALE GENOMIC DNA]</scope>
    <source>
        <strain evidence="6">UBA9375</strain>
    </source>
</reference>
<accession>A0A3D3RJD1</accession>
<feature type="domain" description="Alanine racemase N-terminal" evidence="5">
    <location>
        <begin position="32"/>
        <end position="229"/>
    </location>
</feature>
<sequence length="236" mass="26530">MEDLAGLLHKNLTGIQNRIQTACIRAQRAPESVTLIGVTKYARLDWATELIKLGCRDLAESRTQQLAERAELLPSDLHWHFIGPLQRNKVRRTIQYSWLIHSVDSEKLLKTIDRVAGESKQNPRILIEVNLSGEANKKGFQKTELLRLWPSLCRTSHAQISGLMTMAPHVDDPELARPVFRELSELRDSLQAISPEQIRLQELSMGMSGDFEVGIEEGATLVRVGSALFEGLDTLT</sequence>
<dbReference type="RefSeq" id="WP_278447883.1">
    <property type="nucleotide sequence ID" value="NZ_CAXAST010000006.1"/>
</dbReference>
<evidence type="ECO:0000256" key="3">
    <source>
        <dbReference type="PIRSR" id="PIRSR004848-1"/>
    </source>
</evidence>
<dbReference type="Proteomes" id="UP000263642">
    <property type="component" value="Unassembled WGS sequence"/>
</dbReference>
<evidence type="ECO:0000313" key="7">
    <source>
        <dbReference type="Proteomes" id="UP000263642"/>
    </source>
</evidence>
<dbReference type="InterPro" id="IPR011078">
    <property type="entry name" value="PyrdxlP_homeostasis"/>
</dbReference>
<organism evidence="6 7">
    <name type="scientific">Gimesia maris</name>
    <dbReference type="NCBI Taxonomy" id="122"/>
    <lineage>
        <taxon>Bacteria</taxon>
        <taxon>Pseudomonadati</taxon>
        <taxon>Planctomycetota</taxon>
        <taxon>Planctomycetia</taxon>
        <taxon>Planctomycetales</taxon>
        <taxon>Planctomycetaceae</taxon>
        <taxon>Gimesia</taxon>
    </lineage>
</organism>
<evidence type="ECO:0000256" key="1">
    <source>
        <dbReference type="ARBA" id="ARBA00022898"/>
    </source>
</evidence>
<dbReference type="CDD" id="cd00635">
    <property type="entry name" value="PLPDE_III_YBL036c_like"/>
    <property type="match status" value="1"/>
</dbReference>
<dbReference type="GO" id="GO:0030170">
    <property type="term" value="F:pyridoxal phosphate binding"/>
    <property type="evidence" value="ECO:0007669"/>
    <property type="project" value="UniProtKB-UniRule"/>
</dbReference>
<gene>
    <name evidence="6" type="ORF">DIT97_33935</name>
</gene>
<dbReference type="NCBIfam" id="TIGR00044">
    <property type="entry name" value="YggS family pyridoxal phosphate-dependent enzyme"/>
    <property type="match status" value="1"/>
</dbReference>
<evidence type="ECO:0000256" key="4">
    <source>
        <dbReference type="RuleBase" id="RU004514"/>
    </source>
</evidence>